<gene>
    <name evidence="3" type="ORF">SAMN05444380_105106</name>
</gene>
<dbReference type="InterPro" id="IPR007712">
    <property type="entry name" value="RelE/ParE_toxin"/>
</dbReference>
<dbReference type="NCBIfam" id="TIGR02385">
    <property type="entry name" value="RelE_StbE"/>
    <property type="match status" value="1"/>
</dbReference>
<comment type="similarity">
    <text evidence="1">Belongs to the RelE toxin family.</text>
</comment>
<name>A0A1I1X1H5_9BACT</name>
<dbReference type="OrthoDB" id="5574284at2"/>
<organism evidence="3 4">
    <name type="scientific">Thermophagus xiamenensis</name>
    <dbReference type="NCBI Taxonomy" id="385682"/>
    <lineage>
        <taxon>Bacteria</taxon>
        <taxon>Pseudomonadati</taxon>
        <taxon>Bacteroidota</taxon>
        <taxon>Bacteroidia</taxon>
        <taxon>Marinilabiliales</taxon>
        <taxon>Marinilabiliaceae</taxon>
        <taxon>Thermophagus</taxon>
    </lineage>
</organism>
<evidence type="ECO:0000313" key="4">
    <source>
        <dbReference type="Proteomes" id="UP000181976"/>
    </source>
</evidence>
<dbReference type="InterPro" id="IPR035093">
    <property type="entry name" value="RelE/ParE_toxin_dom_sf"/>
</dbReference>
<dbReference type="RefSeq" id="WP_010526664.1">
    <property type="nucleotide sequence ID" value="NZ_AFSL01000014.1"/>
</dbReference>
<evidence type="ECO:0000256" key="1">
    <source>
        <dbReference type="ARBA" id="ARBA00006226"/>
    </source>
</evidence>
<accession>A0A1I1X1H5</accession>
<dbReference type="PANTHER" id="PTHR33755">
    <property type="entry name" value="TOXIN PARE1-RELATED"/>
    <property type="match status" value="1"/>
</dbReference>
<dbReference type="eggNOG" id="COG3668">
    <property type="taxonomic scope" value="Bacteria"/>
</dbReference>
<dbReference type="AlphaFoldDB" id="A0A1I1X1H5"/>
<reference evidence="3 4" key="1">
    <citation type="submission" date="2016-10" db="EMBL/GenBank/DDBJ databases">
        <authorList>
            <person name="de Groot N.N."/>
        </authorList>
    </citation>
    <scope>NUCLEOTIDE SEQUENCE [LARGE SCALE GENOMIC DNA]</scope>
    <source>
        <strain evidence="3 4">DSM 19012</strain>
    </source>
</reference>
<evidence type="ECO:0000313" key="3">
    <source>
        <dbReference type="EMBL" id="SFE01236.1"/>
    </source>
</evidence>
<dbReference type="Proteomes" id="UP000181976">
    <property type="component" value="Unassembled WGS sequence"/>
</dbReference>
<dbReference type="InterPro" id="IPR051803">
    <property type="entry name" value="TA_system_RelE-like_toxin"/>
</dbReference>
<dbReference type="Pfam" id="PF05016">
    <property type="entry name" value="ParE_toxin"/>
    <property type="match status" value="1"/>
</dbReference>
<keyword evidence="4" id="KW-1185">Reference proteome</keyword>
<proteinExistence type="inferred from homology"/>
<protein>
    <submittedName>
        <fullName evidence="3">Addiction module toxin, RelE/StbE family</fullName>
    </submittedName>
</protein>
<evidence type="ECO:0000256" key="2">
    <source>
        <dbReference type="ARBA" id="ARBA00022649"/>
    </source>
</evidence>
<sequence>MVKLVWTELATKDLEEIFNYIAKDSVRYASFSVNKIYNRAQDIIYNPYVGRVVPEINNKVIREVISGNYRIVYKIVNEFQVDILRVYHSARLLKADRLDKPI</sequence>
<dbReference type="STRING" id="385682.SAMN05444380_105106"/>
<keyword evidence="2" id="KW-1277">Toxin-antitoxin system</keyword>
<dbReference type="PANTHER" id="PTHR33755:SF5">
    <property type="entry name" value="TYPE II TOXIN-ANTITOXIN SYSTEM RELE_PARE FAMILY TOXIN"/>
    <property type="match status" value="1"/>
</dbReference>
<dbReference type="Gene3D" id="3.30.2310.20">
    <property type="entry name" value="RelE-like"/>
    <property type="match status" value="1"/>
</dbReference>
<dbReference type="InParanoid" id="A0A1I1X1H5"/>
<dbReference type="EMBL" id="FONA01000005">
    <property type="protein sequence ID" value="SFE01236.1"/>
    <property type="molecule type" value="Genomic_DNA"/>
</dbReference>